<evidence type="ECO:0000256" key="6">
    <source>
        <dbReference type="ARBA" id="ARBA00022900"/>
    </source>
</evidence>
<gene>
    <name evidence="11" type="ORF">C6N75_23045</name>
</gene>
<evidence type="ECO:0000256" key="7">
    <source>
        <dbReference type="ARBA" id="ARBA00023157"/>
    </source>
</evidence>
<proteinExistence type="inferred from homology"/>
<dbReference type="Gene3D" id="3.30.350.10">
    <property type="entry name" value="Subtilisin inhibitor-like"/>
    <property type="match status" value="1"/>
</dbReference>
<evidence type="ECO:0000256" key="2">
    <source>
        <dbReference type="ARBA" id="ARBA00010472"/>
    </source>
</evidence>
<comment type="subunit">
    <text evidence="3">Homodimer.</text>
</comment>
<dbReference type="GO" id="GO:0005576">
    <property type="term" value="C:extracellular region"/>
    <property type="evidence" value="ECO:0007669"/>
    <property type="project" value="UniProtKB-SubCell"/>
</dbReference>
<reference evidence="11 12" key="1">
    <citation type="submission" date="2018-03" db="EMBL/GenBank/DDBJ databases">
        <title>Novel Streptomyces sp. from soil.</title>
        <authorList>
            <person name="Tan G.Y.A."/>
            <person name="Lee Z.Y."/>
        </authorList>
    </citation>
    <scope>NUCLEOTIDE SEQUENCE [LARGE SCALE GENOMIC DNA]</scope>
    <source>
        <strain evidence="11 12">ST5x</strain>
    </source>
</reference>
<evidence type="ECO:0000313" key="11">
    <source>
        <dbReference type="EMBL" id="PRH76920.1"/>
    </source>
</evidence>
<evidence type="ECO:0000256" key="1">
    <source>
        <dbReference type="ARBA" id="ARBA00004613"/>
    </source>
</evidence>
<dbReference type="GO" id="GO:0004867">
    <property type="term" value="F:serine-type endopeptidase inhibitor activity"/>
    <property type="evidence" value="ECO:0007669"/>
    <property type="project" value="UniProtKB-KW"/>
</dbReference>
<dbReference type="Pfam" id="PF00720">
    <property type="entry name" value="SSI"/>
    <property type="match status" value="1"/>
</dbReference>
<dbReference type="AlphaFoldDB" id="A0A2S9PR76"/>
<comment type="similarity">
    <text evidence="2 8">Belongs to the protease inhibitor I16 (SSI) family.</text>
</comment>
<sequence length="187" mass="18961">MTSGVRGVDGTRSADGRPGGWGHSSVPAHRTWTRPASPCSPGGTSPVKSRIAAVAAALTLATVGATAAGAAAPEQRPPARSPYAPSALVLTLNDGATALSSAPQRAVTLTCAYVPAGTHPRPAGACDALRQADGRLSGLQDTGTSCTLDLRPVTVTLQGVWQGRRVDEARSFSNDCVRGAYGPLTSF</sequence>
<dbReference type="PRINTS" id="PR00294">
    <property type="entry name" value="SSBTLNINHBTR"/>
</dbReference>
<dbReference type="InterPro" id="IPR036819">
    <property type="entry name" value="Subtilisin_inhibitor-like_sf"/>
</dbReference>
<evidence type="ECO:0000256" key="3">
    <source>
        <dbReference type="ARBA" id="ARBA00011738"/>
    </source>
</evidence>
<feature type="region of interest" description="Disordered" evidence="9">
    <location>
        <begin position="1"/>
        <end position="46"/>
    </location>
</feature>
<keyword evidence="5 8" id="KW-0646">Protease inhibitor</keyword>
<protein>
    <submittedName>
        <fullName evidence="11">Protease inhibitor protein</fullName>
    </submittedName>
</protein>
<dbReference type="InterPro" id="IPR000691">
    <property type="entry name" value="Prot_inh_I16_SSI"/>
</dbReference>
<evidence type="ECO:0000256" key="9">
    <source>
        <dbReference type="SAM" id="MobiDB-lite"/>
    </source>
</evidence>
<evidence type="ECO:0000259" key="10">
    <source>
        <dbReference type="Pfam" id="PF00720"/>
    </source>
</evidence>
<dbReference type="InterPro" id="IPR023549">
    <property type="entry name" value="Subtilisin_inhibitor"/>
</dbReference>
<feature type="domain" description="Subtilisin inhibitor" evidence="10">
    <location>
        <begin position="84"/>
        <end position="174"/>
    </location>
</feature>
<keyword evidence="6 8" id="KW-0722">Serine protease inhibitor</keyword>
<evidence type="ECO:0000256" key="4">
    <source>
        <dbReference type="ARBA" id="ARBA00022525"/>
    </source>
</evidence>
<dbReference type="SUPFAM" id="SSF55399">
    <property type="entry name" value="Subtilisin inhibitor"/>
    <property type="match status" value="1"/>
</dbReference>
<accession>A0A2S9PR76</accession>
<dbReference type="OrthoDB" id="3542626at2"/>
<evidence type="ECO:0000256" key="8">
    <source>
        <dbReference type="RuleBase" id="RU003471"/>
    </source>
</evidence>
<keyword evidence="4" id="KW-0964">Secreted</keyword>
<evidence type="ECO:0000313" key="12">
    <source>
        <dbReference type="Proteomes" id="UP000239322"/>
    </source>
</evidence>
<name>A0A2S9PR76_9ACTN</name>
<evidence type="ECO:0000256" key="5">
    <source>
        <dbReference type="ARBA" id="ARBA00022690"/>
    </source>
</evidence>
<comment type="subcellular location">
    <subcellularLocation>
        <location evidence="1">Secreted</location>
    </subcellularLocation>
</comment>
<dbReference type="Proteomes" id="UP000239322">
    <property type="component" value="Unassembled WGS sequence"/>
</dbReference>
<comment type="caution">
    <text evidence="11">The sequence shown here is derived from an EMBL/GenBank/DDBJ whole genome shotgun (WGS) entry which is preliminary data.</text>
</comment>
<keyword evidence="7" id="KW-1015">Disulfide bond</keyword>
<organism evidence="11 12">
    <name type="scientific">Streptomyces solincola</name>
    <dbReference type="NCBI Taxonomy" id="2100817"/>
    <lineage>
        <taxon>Bacteria</taxon>
        <taxon>Bacillati</taxon>
        <taxon>Actinomycetota</taxon>
        <taxon>Actinomycetes</taxon>
        <taxon>Kitasatosporales</taxon>
        <taxon>Streptomycetaceae</taxon>
        <taxon>Streptomyces</taxon>
    </lineage>
</organism>
<dbReference type="EMBL" id="PVLV01000404">
    <property type="protein sequence ID" value="PRH76920.1"/>
    <property type="molecule type" value="Genomic_DNA"/>
</dbReference>
<keyword evidence="12" id="KW-1185">Reference proteome</keyword>